<dbReference type="Proteomes" id="UP000053766">
    <property type="component" value="Unassembled WGS sequence"/>
</dbReference>
<dbReference type="GO" id="GO:0000813">
    <property type="term" value="C:ESCRT I complex"/>
    <property type="evidence" value="ECO:0007669"/>
    <property type="project" value="InterPro"/>
</dbReference>
<dbReference type="PROSITE" id="PS50030">
    <property type="entry name" value="UBA"/>
    <property type="match status" value="1"/>
</dbReference>
<dbReference type="PANTHER" id="PTHR15960:SF5">
    <property type="entry name" value="LD44032P"/>
    <property type="match status" value="1"/>
</dbReference>
<dbReference type="SUPFAM" id="SSF46934">
    <property type="entry name" value="UBA-like"/>
    <property type="match status" value="1"/>
</dbReference>
<proteinExistence type="predicted"/>
<protein>
    <submittedName>
        <fullName evidence="2">UBA/TS-N domain protein</fullName>
    </submittedName>
</protein>
<dbReference type="PANTHER" id="PTHR15960">
    <property type="entry name" value="LD44032P"/>
    <property type="match status" value="1"/>
</dbReference>
<evidence type="ECO:0000313" key="2">
    <source>
        <dbReference type="EMBL" id="KJH42467.1"/>
    </source>
</evidence>
<evidence type="ECO:0000313" key="3">
    <source>
        <dbReference type="Proteomes" id="UP000053766"/>
    </source>
</evidence>
<dbReference type="OrthoDB" id="5824432at2759"/>
<organism evidence="2 3">
    <name type="scientific">Dictyocaulus viviparus</name>
    <name type="common">Bovine lungworm</name>
    <dbReference type="NCBI Taxonomy" id="29172"/>
    <lineage>
        <taxon>Eukaryota</taxon>
        <taxon>Metazoa</taxon>
        <taxon>Ecdysozoa</taxon>
        <taxon>Nematoda</taxon>
        <taxon>Chromadorea</taxon>
        <taxon>Rhabditida</taxon>
        <taxon>Rhabditina</taxon>
        <taxon>Rhabditomorpha</taxon>
        <taxon>Strongyloidea</taxon>
        <taxon>Metastrongylidae</taxon>
        <taxon>Dictyocaulus</taxon>
    </lineage>
</organism>
<name>A0A0D8XFE0_DICVI</name>
<gene>
    <name evidence="2" type="ORF">DICVIV_11549</name>
</gene>
<dbReference type="GO" id="GO:0043130">
    <property type="term" value="F:ubiquitin binding"/>
    <property type="evidence" value="ECO:0007669"/>
    <property type="project" value="InterPro"/>
</dbReference>
<dbReference type="InterPro" id="IPR015940">
    <property type="entry name" value="UBA"/>
</dbReference>
<dbReference type="InterPro" id="IPR009060">
    <property type="entry name" value="UBA-like_sf"/>
</dbReference>
<dbReference type="InterPro" id="IPR038870">
    <property type="entry name" value="UBAP1"/>
</dbReference>
<accession>A0A0D8XFE0</accession>
<sequence>MSYSNTFQDYLRDIPMEIGKKFYPPPTINLPFLSLPEPMKNVLYLFATEKKARFQYDNANTNQEANRGQESHVNGITSIDSPIPSATSIVNELLLPCAAPSHIAPDPSQAHTVKPVCFEEFEGRGSVFDEIEWRAIDDKLALSQILGNTCARSAPKPPGTAVSSNADEDGLSSLKLLTNDNKSFSSIPSYPVLEFGTPSKSRDPLLPSSSFNKLDSASFIKPSNQELNIAVPSTSANESPLRVRLLTKGYRENLVNVALEKLPRDRLPHVEYYIKGMSILEKRKVDATKTILFLVESNLTDKQAVVQRAQTAEQLVGMGFSPGKVFPALLACEGNRVKALDTLLGSR</sequence>
<dbReference type="GO" id="GO:0043162">
    <property type="term" value="P:ubiquitin-dependent protein catabolic process via the multivesicular body sorting pathway"/>
    <property type="evidence" value="ECO:0007669"/>
    <property type="project" value="InterPro"/>
</dbReference>
<evidence type="ECO:0000259" key="1">
    <source>
        <dbReference type="PROSITE" id="PS50030"/>
    </source>
</evidence>
<reference evidence="2 3" key="1">
    <citation type="submission" date="2013-11" db="EMBL/GenBank/DDBJ databases">
        <title>Draft genome of the bovine lungworm Dictyocaulus viviparus.</title>
        <authorList>
            <person name="Mitreva M."/>
        </authorList>
    </citation>
    <scope>NUCLEOTIDE SEQUENCE [LARGE SCALE GENOMIC DNA]</scope>
    <source>
        <strain evidence="2 3">HannoverDv2000</strain>
    </source>
</reference>
<dbReference type="AlphaFoldDB" id="A0A0D8XFE0"/>
<dbReference type="EMBL" id="KN716662">
    <property type="protein sequence ID" value="KJH42467.1"/>
    <property type="molecule type" value="Genomic_DNA"/>
</dbReference>
<dbReference type="STRING" id="29172.A0A0D8XFE0"/>
<keyword evidence="3" id="KW-1185">Reference proteome</keyword>
<reference evidence="3" key="2">
    <citation type="journal article" date="2016" name="Sci. Rep.">
        <title>Dictyocaulus viviparus genome, variome and transcriptome elucidate lungworm biology and support future intervention.</title>
        <authorList>
            <person name="McNulty S.N."/>
            <person name="Strube C."/>
            <person name="Rosa B.A."/>
            <person name="Martin J.C."/>
            <person name="Tyagi R."/>
            <person name="Choi Y.J."/>
            <person name="Wang Q."/>
            <person name="Hallsworth Pepin K."/>
            <person name="Zhang X."/>
            <person name="Ozersky P."/>
            <person name="Wilson R.K."/>
            <person name="Sternberg P.W."/>
            <person name="Gasser R.B."/>
            <person name="Mitreva M."/>
        </authorList>
    </citation>
    <scope>NUCLEOTIDE SEQUENCE [LARGE SCALE GENOMIC DNA]</scope>
    <source>
        <strain evidence="3">HannoverDv2000</strain>
    </source>
</reference>
<feature type="domain" description="UBA" evidence="1">
    <location>
        <begin position="299"/>
        <end position="346"/>
    </location>
</feature>